<gene>
    <name evidence="1" type="ORF">RF11_05348</name>
</gene>
<sequence length="112" mass="12742">MDEIKADLFESCLHEYIWRSKRNADPFTVLNDLIEAAGIELTLSLWFNNLFIGVCGTAVKRGNENCVMLGFETVYANQDFQTRHLSNKLGNIFEIQATLVKFTFLSGHEAVH</sequence>
<evidence type="ECO:0000313" key="2">
    <source>
        <dbReference type="Proteomes" id="UP000031668"/>
    </source>
</evidence>
<dbReference type="EMBL" id="JWZT01000794">
    <property type="protein sequence ID" value="KII73522.1"/>
    <property type="molecule type" value="Genomic_DNA"/>
</dbReference>
<proteinExistence type="predicted"/>
<protein>
    <submittedName>
        <fullName evidence="1">Uncharacterized protein</fullName>
    </submittedName>
</protein>
<organism evidence="1 2">
    <name type="scientific">Thelohanellus kitauei</name>
    <name type="common">Myxosporean</name>
    <dbReference type="NCBI Taxonomy" id="669202"/>
    <lineage>
        <taxon>Eukaryota</taxon>
        <taxon>Metazoa</taxon>
        <taxon>Cnidaria</taxon>
        <taxon>Myxozoa</taxon>
        <taxon>Myxosporea</taxon>
        <taxon>Bivalvulida</taxon>
        <taxon>Platysporina</taxon>
        <taxon>Myxobolidae</taxon>
        <taxon>Thelohanellus</taxon>
    </lineage>
</organism>
<accession>A0A0C2NHM1</accession>
<keyword evidence="2" id="KW-1185">Reference proteome</keyword>
<dbReference type="Proteomes" id="UP000031668">
    <property type="component" value="Unassembled WGS sequence"/>
</dbReference>
<reference evidence="1 2" key="1">
    <citation type="journal article" date="2014" name="Genome Biol. Evol.">
        <title>The genome of the myxosporean Thelohanellus kitauei shows adaptations to nutrient acquisition within its fish host.</title>
        <authorList>
            <person name="Yang Y."/>
            <person name="Xiong J."/>
            <person name="Zhou Z."/>
            <person name="Huo F."/>
            <person name="Miao W."/>
            <person name="Ran C."/>
            <person name="Liu Y."/>
            <person name="Zhang J."/>
            <person name="Feng J."/>
            <person name="Wang M."/>
            <person name="Wang M."/>
            <person name="Wang L."/>
            <person name="Yao B."/>
        </authorList>
    </citation>
    <scope>NUCLEOTIDE SEQUENCE [LARGE SCALE GENOMIC DNA]</scope>
    <source>
        <strain evidence="1">Wuqing</strain>
    </source>
</reference>
<name>A0A0C2NHM1_THEKT</name>
<evidence type="ECO:0000313" key="1">
    <source>
        <dbReference type="EMBL" id="KII73522.1"/>
    </source>
</evidence>
<dbReference type="AlphaFoldDB" id="A0A0C2NHM1"/>
<comment type="caution">
    <text evidence="1">The sequence shown here is derived from an EMBL/GenBank/DDBJ whole genome shotgun (WGS) entry which is preliminary data.</text>
</comment>